<dbReference type="Proteomes" id="UP000593735">
    <property type="component" value="Chromosome"/>
</dbReference>
<dbReference type="PANTHER" id="PTHR34071:SF2">
    <property type="entry name" value="FLAVIN-NUCLEOTIDE-BINDING PROTEIN"/>
    <property type="match status" value="1"/>
</dbReference>
<organism evidence="2 3">
    <name type="scientific">Thermophilibacter immobilis</name>
    <dbReference type="NCBI Taxonomy" id="2779519"/>
    <lineage>
        <taxon>Bacteria</taxon>
        <taxon>Bacillati</taxon>
        <taxon>Actinomycetota</taxon>
        <taxon>Coriobacteriia</taxon>
        <taxon>Coriobacteriales</taxon>
        <taxon>Atopobiaceae</taxon>
        <taxon>Thermophilibacter</taxon>
    </lineage>
</organism>
<dbReference type="InterPro" id="IPR012349">
    <property type="entry name" value="Split_barrel_FMN-bd"/>
</dbReference>
<sequence>MPNRPPRRAKRAVTDLSELRSIVERAQVLRVGSCDAEGPFIVPMSFGFEVSEGKGDATAVRWTFWLHSASTGRKADAWTAAPEVALELDVPAGVIEGDFSCLYSYAYESIMATGRISPVDDHAEKIHGLELLMAHMAPDASVSFFREAINHVAIWRVDVDYLTGKRREGHAFDAMAHGGPGHEGSDDLRKADVPAKKHDKHHGHDKHHKHDGKHHKNHDHAAKDDYAKDAATASAKLSKKALARAAEPALVGEHCPGCGNHCKLSNPRCGKGRKLRRRRLEQLEAASK</sequence>
<name>A0A7S7RVK6_9ACTN</name>
<dbReference type="EMBL" id="CP063767">
    <property type="protein sequence ID" value="QOY61622.1"/>
    <property type="molecule type" value="Genomic_DNA"/>
</dbReference>
<dbReference type="Gene3D" id="2.30.110.10">
    <property type="entry name" value="Electron Transport, Fmn-binding Protein, Chain A"/>
    <property type="match status" value="1"/>
</dbReference>
<feature type="compositionally biased region" description="Basic residues" evidence="1">
    <location>
        <begin position="197"/>
        <end position="218"/>
    </location>
</feature>
<accession>A0A7S7RVK6</accession>
<gene>
    <name evidence="2" type="ORF">INP52_08130</name>
</gene>
<feature type="region of interest" description="Disordered" evidence="1">
    <location>
        <begin position="194"/>
        <end position="220"/>
    </location>
</feature>
<evidence type="ECO:0000313" key="3">
    <source>
        <dbReference type="Proteomes" id="UP000593735"/>
    </source>
</evidence>
<protein>
    <submittedName>
        <fullName evidence="2">Pyridoxamine 5'-phosphate oxidase family protein</fullName>
    </submittedName>
</protein>
<reference evidence="2 3" key="1">
    <citation type="submission" date="2020-10" db="EMBL/GenBank/DDBJ databases">
        <title>Olsenella immobilis sp.nov., isolated from the mud in a fermentation cellar used for the production of Chinese strong-flavoured liquor.</title>
        <authorList>
            <person name="Lu L."/>
        </authorList>
    </citation>
    <scope>NUCLEOTIDE SEQUENCE [LARGE SCALE GENOMIC DNA]</scope>
    <source>
        <strain evidence="2 3">LZLJ-2</strain>
    </source>
</reference>
<dbReference type="PANTHER" id="PTHR34071">
    <property type="entry name" value="5-NITROIMIDAZOLE ANTIBIOTICS RESISTANCE PROTEIN, NIMA-FAMILY-RELATED PROTEIN-RELATED"/>
    <property type="match status" value="1"/>
</dbReference>
<evidence type="ECO:0000313" key="2">
    <source>
        <dbReference type="EMBL" id="QOY61622.1"/>
    </source>
</evidence>
<dbReference type="Pfam" id="PF12900">
    <property type="entry name" value="Pyridox_ox_2"/>
    <property type="match status" value="1"/>
</dbReference>
<dbReference type="SUPFAM" id="SSF50475">
    <property type="entry name" value="FMN-binding split barrel"/>
    <property type="match status" value="1"/>
</dbReference>
<proteinExistence type="predicted"/>
<keyword evidence="3" id="KW-1185">Reference proteome</keyword>
<evidence type="ECO:0000256" key="1">
    <source>
        <dbReference type="SAM" id="MobiDB-lite"/>
    </source>
</evidence>
<dbReference type="InterPro" id="IPR024747">
    <property type="entry name" value="Pyridox_Oxase-rel"/>
</dbReference>
<dbReference type="KEGG" id="tio:INP52_08130"/>
<dbReference type="AlphaFoldDB" id="A0A7S7RVK6"/>